<evidence type="ECO:0000313" key="4">
    <source>
        <dbReference type="Proteomes" id="UP000027987"/>
    </source>
</evidence>
<evidence type="ECO:0000256" key="1">
    <source>
        <dbReference type="SAM" id="MobiDB-lite"/>
    </source>
</evidence>
<keyword evidence="4" id="KW-1185">Reference proteome</keyword>
<reference evidence="3 4" key="1">
    <citation type="submission" date="2014-07" db="EMBL/GenBank/DDBJ databases">
        <title>Complete Genome Sequence of Dyella japonica Strain A8 Isolated from Malaysian Tropical Soil.</title>
        <authorList>
            <person name="Hui R.K.H."/>
            <person name="Chen J.-W."/>
            <person name="Chan K.-G."/>
            <person name="Leung F.C.C."/>
        </authorList>
    </citation>
    <scope>NUCLEOTIDE SEQUENCE [LARGE SCALE GENOMIC DNA]</scope>
    <source>
        <strain evidence="3 4">A8</strain>
    </source>
</reference>
<evidence type="ECO:0000259" key="2">
    <source>
        <dbReference type="Pfam" id="PF08818"/>
    </source>
</evidence>
<sequence length="130" mass="13934">MKERAEELKASAPGRRRGGKVDDEGAVLAKIAGMAALDRTLGERLHALVKANAPGLSPKLWYGMPAYAKDGKVVCFFQSAEKFKTRYATFGFMQEATLDDGHMWPTAFALTALTAADEATLASLIKKAAG</sequence>
<dbReference type="InterPro" id="IPR014922">
    <property type="entry name" value="YdhG-like"/>
</dbReference>
<name>A0A075K216_9GAMM</name>
<dbReference type="AlphaFoldDB" id="A0A075K216"/>
<feature type="region of interest" description="Disordered" evidence="1">
    <location>
        <begin position="1"/>
        <end position="20"/>
    </location>
</feature>
<dbReference type="KEGG" id="dja:HY57_13950"/>
<accession>A0A075K216</accession>
<organism evidence="3 4">
    <name type="scientific">Dyella japonica A8</name>
    <dbReference type="NCBI Taxonomy" id="1217721"/>
    <lineage>
        <taxon>Bacteria</taxon>
        <taxon>Pseudomonadati</taxon>
        <taxon>Pseudomonadota</taxon>
        <taxon>Gammaproteobacteria</taxon>
        <taxon>Lysobacterales</taxon>
        <taxon>Rhodanobacteraceae</taxon>
        <taxon>Dyella</taxon>
    </lineage>
</organism>
<dbReference type="Proteomes" id="UP000027987">
    <property type="component" value="Chromosome"/>
</dbReference>
<dbReference type="STRING" id="1217721.HY57_13950"/>
<dbReference type="Gene3D" id="3.90.1150.200">
    <property type="match status" value="1"/>
</dbReference>
<proteinExistence type="predicted"/>
<protein>
    <recommendedName>
        <fullName evidence="2">YdhG-like domain-containing protein</fullName>
    </recommendedName>
</protein>
<dbReference type="PATRIC" id="fig|1217721.7.peg.2876"/>
<dbReference type="HOGENOM" id="CLU_133756_0_0_6"/>
<dbReference type="SUPFAM" id="SSF159888">
    <property type="entry name" value="YdhG-like"/>
    <property type="match status" value="1"/>
</dbReference>
<evidence type="ECO:0000313" key="3">
    <source>
        <dbReference type="EMBL" id="AIF48269.1"/>
    </source>
</evidence>
<dbReference type="EMBL" id="CP008884">
    <property type="protein sequence ID" value="AIF48269.1"/>
    <property type="molecule type" value="Genomic_DNA"/>
</dbReference>
<feature type="domain" description="YdhG-like" evidence="2">
    <location>
        <begin position="39"/>
        <end position="128"/>
    </location>
</feature>
<gene>
    <name evidence="3" type="ORF">HY57_13950</name>
</gene>
<dbReference type="Pfam" id="PF08818">
    <property type="entry name" value="DUF1801"/>
    <property type="match status" value="1"/>
</dbReference>